<keyword evidence="4" id="KW-0862">Zinc</keyword>
<evidence type="ECO:0000256" key="2">
    <source>
        <dbReference type="ARBA" id="ARBA00022737"/>
    </source>
</evidence>
<dbReference type="PROSITE" id="PS00028">
    <property type="entry name" value="ZINC_FINGER_C2H2_1"/>
    <property type="match status" value="3"/>
</dbReference>
<evidence type="ECO:0000259" key="6">
    <source>
        <dbReference type="PROSITE" id="PS50157"/>
    </source>
</evidence>
<keyword evidence="2" id="KW-0677">Repeat</keyword>
<evidence type="ECO:0000313" key="8">
    <source>
        <dbReference type="Proteomes" id="UP001201812"/>
    </source>
</evidence>
<proteinExistence type="predicted"/>
<reference evidence="7" key="1">
    <citation type="submission" date="2022-01" db="EMBL/GenBank/DDBJ databases">
        <title>Genome Sequence Resource for Two Populations of Ditylenchus destructor, the Migratory Endoparasitic Phytonematode.</title>
        <authorList>
            <person name="Zhang H."/>
            <person name="Lin R."/>
            <person name="Xie B."/>
        </authorList>
    </citation>
    <scope>NUCLEOTIDE SEQUENCE</scope>
    <source>
        <strain evidence="7">BazhouSP</strain>
    </source>
</reference>
<keyword evidence="1" id="KW-0479">Metal-binding</keyword>
<comment type="caution">
    <text evidence="7">The sequence shown here is derived from an EMBL/GenBank/DDBJ whole genome shotgun (WGS) entry which is preliminary data.</text>
</comment>
<evidence type="ECO:0000256" key="5">
    <source>
        <dbReference type="PROSITE-ProRule" id="PRU00042"/>
    </source>
</evidence>
<dbReference type="PROSITE" id="PS50157">
    <property type="entry name" value="ZINC_FINGER_C2H2_2"/>
    <property type="match status" value="1"/>
</dbReference>
<dbReference type="PANTHER" id="PTHR24409">
    <property type="entry name" value="ZINC FINGER PROTEIN 142"/>
    <property type="match status" value="1"/>
</dbReference>
<evidence type="ECO:0000256" key="3">
    <source>
        <dbReference type="ARBA" id="ARBA00022771"/>
    </source>
</evidence>
<organism evidence="7 8">
    <name type="scientific">Ditylenchus destructor</name>
    <dbReference type="NCBI Taxonomy" id="166010"/>
    <lineage>
        <taxon>Eukaryota</taxon>
        <taxon>Metazoa</taxon>
        <taxon>Ecdysozoa</taxon>
        <taxon>Nematoda</taxon>
        <taxon>Chromadorea</taxon>
        <taxon>Rhabditida</taxon>
        <taxon>Tylenchina</taxon>
        <taxon>Tylenchomorpha</taxon>
        <taxon>Sphaerularioidea</taxon>
        <taxon>Anguinidae</taxon>
        <taxon>Anguininae</taxon>
        <taxon>Ditylenchus</taxon>
    </lineage>
</organism>
<dbReference type="EMBL" id="JAKKPZ010000053">
    <property type="protein sequence ID" value="KAI1705764.1"/>
    <property type="molecule type" value="Genomic_DNA"/>
</dbReference>
<evidence type="ECO:0000313" key="7">
    <source>
        <dbReference type="EMBL" id="KAI1705764.1"/>
    </source>
</evidence>
<evidence type="ECO:0000256" key="4">
    <source>
        <dbReference type="ARBA" id="ARBA00022833"/>
    </source>
</evidence>
<evidence type="ECO:0000256" key="1">
    <source>
        <dbReference type="ARBA" id="ARBA00022723"/>
    </source>
</evidence>
<sequence>MAASKIGKVFPCNYCDKTFLSQRQRSGHMKAHARMRETVVCDAPLCGKVFKDDYWQRHHILTRHSADVEPSKEDGLFHCPLCPKRYKNLNSRSHHVLKSHFRDRLKSQDFHCHLRKDSFTNENALKFHFDWHATYDSKAIDLKQSDVLNPAQIEEKIAVEEDLPSIVPLDRRVNSEQISEALERQNLMEWNKLNLALANTNIDYDICNVASQDTLAANNASAFFSVLNAHNMLNATYGTSFHVMPSADASTTEHSSLLADENYLNRILAEASTLEAAHQQLLGVNFLGSYVNDVKIMENFGMPQQWNIPNQILSANTPLLLSNSSFSNNQ</sequence>
<protein>
    <recommendedName>
        <fullName evidence="6">C2H2-type domain-containing protein</fullName>
    </recommendedName>
</protein>
<dbReference type="GO" id="GO:0000981">
    <property type="term" value="F:DNA-binding transcription factor activity, RNA polymerase II-specific"/>
    <property type="evidence" value="ECO:0007669"/>
    <property type="project" value="TreeGrafter"/>
</dbReference>
<gene>
    <name evidence="7" type="ORF">DdX_13375</name>
</gene>
<dbReference type="PANTHER" id="PTHR24409:SF295">
    <property type="entry name" value="AZ2-RELATED"/>
    <property type="match status" value="1"/>
</dbReference>
<dbReference type="InterPro" id="IPR036236">
    <property type="entry name" value="Znf_C2H2_sf"/>
</dbReference>
<dbReference type="Gene3D" id="3.30.160.60">
    <property type="entry name" value="Classic Zinc Finger"/>
    <property type="match status" value="1"/>
</dbReference>
<keyword evidence="8" id="KW-1185">Reference proteome</keyword>
<dbReference type="SUPFAM" id="SSF57667">
    <property type="entry name" value="beta-beta-alpha zinc fingers"/>
    <property type="match status" value="1"/>
</dbReference>
<dbReference type="GO" id="GO:0008270">
    <property type="term" value="F:zinc ion binding"/>
    <property type="evidence" value="ECO:0007669"/>
    <property type="project" value="UniProtKB-KW"/>
</dbReference>
<dbReference type="AlphaFoldDB" id="A0AAD4QZI7"/>
<accession>A0AAD4QZI7</accession>
<name>A0AAD4QZI7_9BILA</name>
<dbReference type="InterPro" id="IPR013087">
    <property type="entry name" value="Znf_C2H2_type"/>
</dbReference>
<feature type="domain" description="C2H2-type" evidence="6">
    <location>
        <begin position="10"/>
        <end position="37"/>
    </location>
</feature>
<keyword evidence="3 5" id="KW-0863">Zinc-finger</keyword>
<dbReference type="GO" id="GO:0005634">
    <property type="term" value="C:nucleus"/>
    <property type="evidence" value="ECO:0007669"/>
    <property type="project" value="TreeGrafter"/>
</dbReference>
<dbReference type="Proteomes" id="UP001201812">
    <property type="component" value="Unassembled WGS sequence"/>
</dbReference>
<dbReference type="GO" id="GO:0000977">
    <property type="term" value="F:RNA polymerase II transcription regulatory region sequence-specific DNA binding"/>
    <property type="evidence" value="ECO:0007669"/>
    <property type="project" value="TreeGrafter"/>
</dbReference>
<dbReference type="SMART" id="SM00355">
    <property type="entry name" value="ZnF_C2H2"/>
    <property type="match status" value="3"/>
</dbReference>